<dbReference type="Proteomes" id="UP001238540">
    <property type="component" value="Unassembled WGS sequence"/>
</dbReference>
<comment type="caution">
    <text evidence="2">The sequence shown here is derived from an EMBL/GenBank/DDBJ whole genome shotgun (WGS) entry which is preliminary data.</text>
</comment>
<evidence type="ECO:0000256" key="1">
    <source>
        <dbReference type="SAM" id="SignalP"/>
    </source>
</evidence>
<dbReference type="EMBL" id="JAUFQC010000027">
    <property type="protein sequence ID" value="MDN3611377.1"/>
    <property type="molecule type" value="Genomic_DNA"/>
</dbReference>
<proteinExistence type="predicted"/>
<evidence type="ECO:0000313" key="3">
    <source>
        <dbReference type="Proteomes" id="UP001238540"/>
    </source>
</evidence>
<keyword evidence="3" id="KW-1185">Reference proteome</keyword>
<reference evidence="3" key="1">
    <citation type="journal article" date="2019" name="Int. J. Syst. Evol. Microbiol.">
        <title>The Global Catalogue of Microorganisms (GCM) 10K type strain sequencing project: providing services to taxonomists for standard genome sequencing and annotation.</title>
        <authorList>
            <consortium name="The Broad Institute Genomics Platform"/>
            <consortium name="The Broad Institute Genome Sequencing Center for Infectious Disease"/>
            <person name="Wu L."/>
            <person name="Ma J."/>
        </authorList>
    </citation>
    <scope>NUCLEOTIDE SEQUENCE [LARGE SCALE GENOMIC DNA]</scope>
    <source>
        <strain evidence="3">CECT 7398</strain>
    </source>
</reference>
<name>A0ABT8BZ53_9VIBR</name>
<evidence type="ECO:0000313" key="2">
    <source>
        <dbReference type="EMBL" id="MDN3611377.1"/>
    </source>
</evidence>
<feature type="chain" id="PRO_5045762110" evidence="1">
    <location>
        <begin position="25"/>
        <end position="138"/>
    </location>
</feature>
<organism evidence="2 3">
    <name type="scientific">Vibrio ostreicida</name>
    <dbReference type="NCBI Taxonomy" id="526588"/>
    <lineage>
        <taxon>Bacteria</taxon>
        <taxon>Pseudomonadati</taxon>
        <taxon>Pseudomonadota</taxon>
        <taxon>Gammaproteobacteria</taxon>
        <taxon>Vibrionales</taxon>
        <taxon>Vibrionaceae</taxon>
        <taxon>Vibrio</taxon>
    </lineage>
</organism>
<keyword evidence="1" id="KW-0732">Signal</keyword>
<sequence>MVQRVIKFFWLAFIAMVLPTQVLAYFTQAENSTLTSDSRHHANTLAASDLDASLGDAQTHSDAPPLAKKLASFYRGCLSAGVADDGKTPHLDAFPPDTRVISTLASHGRQRQTTFFSNARISGWKDSNAMYVALNNQF</sequence>
<protein>
    <submittedName>
        <fullName evidence="2">Uncharacterized protein</fullName>
    </submittedName>
</protein>
<gene>
    <name evidence="2" type="ORF">QWZ16_17385</name>
</gene>
<feature type="signal peptide" evidence="1">
    <location>
        <begin position="1"/>
        <end position="24"/>
    </location>
</feature>
<dbReference type="RefSeq" id="WP_170882849.1">
    <property type="nucleotide sequence ID" value="NZ_JABEYA020000006.1"/>
</dbReference>
<accession>A0ABT8BZ53</accession>